<evidence type="ECO:0000313" key="3">
    <source>
        <dbReference type="Proteomes" id="UP000612808"/>
    </source>
</evidence>
<evidence type="ECO:0000313" key="2">
    <source>
        <dbReference type="EMBL" id="GID14391.1"/>
    </source>
</evidence>
<dbReference type="InterPro" id="IPR009003">
    <property type="entry name" value="Peptidase_S1_PA"/>
</dbReference>
<dbReference type="EMBL" id="BOMB01000031">
    <property type="protein sequence ID" value="GID14391.1"/>
    <property type="molecule type" value="Genomic_DNA"/>
</dbReference>
<keyword evidence="2" id="KW-0645">Protease</keyword>
<evidence type="ECO:0000256" key="1">
    <source>
        <dbReference type="SAM" id="SignalP"/>
    </source>
</evidence>
<name>A0A8J3NCV4_9ACTN</name>
<comment type="caution">
    <text evidence="2">The sequence shown here is derived from an EMBL/GenBank/DDBJ whole genome shotgun (WGS) entry which is preliminary data.</text>
</comment>
<organism evidence="2 3">
    <name type="scientific">Actinocatenispora rupis</name>
    <dbReference type="NCBI Taxonomy" id="519421"/>
    <lineage>
        <taxon>Bacteria</taxon>
        <taxon>Bacillati</taxon>
        <taxon>Actinomycetota</taxon>
        <taxon>Actinomycetes</taxon>
        <taxon>Micromonosporales</taxon>
        <taxon>Micromonosporaceae</taxon>
        <taxon>Actinocatenispora</taxon>
    </lineage>
</organism>
<protein>
    <submittedName>
        <fullName evidence="2">Serine protease</fullName>
    </submittedName>
</protein>
<sequence length="284" mass="29741">MRRRLARLLAAGTLAGAATLAGALPAHAGTVAPARHRPTTTAVSFAGTVALSNCSGSVVRVADAADTDKALVLTNGHCLESGMPDPGQVIVDQPSSRTFSLLTADGQGTLGTLHATSVEYSTMTDTDVTLYQLSDTYAQIKQEYGIDALALSADHPTAGTDIAVVSGYWKQQYTCAVDGFAYELHESDWVWKDSVRYTEPCHVIGGTSGSPVVDTATGTVVAINNTTNENGEQCTLNNPCEVDENGTVTVHEGTGYAEETYLLARCITGSTVNLDDPNCALPKP</sequence>
<feature type="signal peptide" evidence="1">
    <location>
        <begin position="1"/>
        <end position="28"/>
    </location>
</feature>
<gene>
    <name evidence="2" type="ORF">Aru02nite_52800</name>
</gene>
<feature type="chain" id="PRO_5035203095" evidence="1">
    <location>
        <begin position="29"/>
        <end position="284"/>
    </location>
</feature>
<accession>A0A8J3NCV4</accession>
<keyword evidence="3" id="KW-1185">Reference proteome</keyword>
<dbReference type="GO" id="GO:0006508">
    <property type="term" value="P:proteolysis"/>
    <property type="evidence" value="ECO:0007669"/>
    <property type="project" value="UniProtKB-KW"/>
</dbReference>
<dbReference type="SUPFAM" id="SSF50494">
    <property type="entry name" value="Trypsin-like serine proteases"/>
    <property type="match status" value="1"/>
</dbReference>
<dbReference type="InterPro" id="IPR043504">
    <property type="entry name" value="Peptidase_S1_PA_chymotrypsin"/>
</dbReference>
<proteinExistence type="predicted"/>
<reference evidence="2" key="1">
    <citation type="submission" date="2021-01" db="EMBL/GenBank/DDBJ databases">
        <title>Whole genome shotgun sequence of Actinocatenispora rupis NBRC 107355.</title>
        <authorList>
            <person name="Komaki H."/>
            <person name="Tamura T."/>
        </authorList>
    </citation>
    <scope>NUCLEOTIDE SEQUENCE</scope>
    <source>
        <strain evidence="2">NBRC 107355</strain>
    </source>
</reference>
<keyword evidence="2" id="KW-0378">Hydrolase</keyword>
<dbReference type="Gene3D" id="2.40.10.10">
    <property type="entry name" value="Trypsin-like serine proteases"/>
    <property type="match status" value="2"/>
</dbReference>
<dbReference type="RefSeq" id="WP_203662215.1">
    <property type="nucleotide sequence ID" value="NZ_BAAAZM010000030.1"/>
</dbReference>
<dbReference type="AlphaFoldDB" id="A0A8J3NCV4"/>
<keyword evidence="1" id="KW-0732">Signal</keyword>
<dbReference type="GO" id="GO:0008233">
    <property type="term" value="F:peptidase activity"/>
    <property type="evidence" value="ECO:0007669"/>
    <property type="project" value="UniProtKB-KW"/>
</dbReference>
<dbReference type="Pfam" id="PF13365">
    <property type="entry name" value="Trypsin_2"/>
    <property type="match status" value="1"/>
</dbReference>
<dbReference type="Proteomes" id="UP000612808">
    <property type="component" value="Unassembled WGS sequence"/>
</dbReference>